<comment type="similarity">
    <text evidence="1">Belongs to the ATP-dependent AMP-binding enzyme family.</text>
</comment>
<dbReference type="GO" id="GO:0019748">
    <property type="term" value="P:secondary metabolic process"/>
    <property type="evidence" value="ECO:0007669"/>
    <property type="project" value="TreeGrafter"/>
</dbReference>
<keyword evidence="2 5" id="KW-0436">Ligase</keyword>
<evidence type="ECO:0000259" key="3">
    <source>
        <dbReference type="Pfam" id="PF00501"/>
    </source>
</evidence>
<protein>
    <submittedName>
        <fullName evidence="5">4-coumarate-coa ligase/4-coumaroyl-CoA synthase</fullName>
    </submittedName>
</protein>
<dbReference type="PANTHER" id="PTHR24096">
    <property type="entry name" value="LONG-CHAIN-FATTY-ACID--COA LIGASE"/>
    <property type="match status" value="1"/>
</dbReference>
<dbReference type="GO" id="GO:0016405">
    <property type="term" value="F:CoA-ligase activity"/>
    <property type="evidence" value="ECO:0007669"/>
    <property type="project" value="TreeGrafter"/>
</dbReference>
<dbReference type="InterPro" id="IPR000873">
    <property type="entry name" value="AMP-dep_synth/lig_dom"/>
</dbReference>
<dbReference type="InterPro" id="IPR020845">
    <property type="entry name" value="AMP-binding_CS"/>
</dbReference>
<dbReference type="InterPro" id="IPR042099">
    <property type="entry name" value="ANL_N_sf"/>
</dbReference>
<dbReference type="InterPro" id="IPR025110">
    <property type="entry name" value="AMP-bd_C"/>
</dbReference>
<accession>A0AAN6DQW5</accession>
<dbReference type="Pfam" id="PF00501">
    <property type="entry name" value="AMP-binding"/>
    <property type="match status" value="1"/>
</dbReference>
<dbReference type="SUPFAM" id="SSF56801">
    <property type="entry name" value="Acetyl-CoA synthetase-like"/>
    <property type="match status" value="1"/>
</dbReference>
<evidence type="ECO:0000256" key="1">
    <source>
        <dbReference type="ARBA" id="ARBA00006432"/>
    </source>
</evidence>
<proteinExistence type="inferred from homology"/>
<sequence>MAIPVDKTIWEWLTEHTFDRRTKRTTSGYTDVDTQQRVTYLQLKDYATYLSTALGAVYGTCPGDAVAIFSPNTVWYPVAMFAALRLGATVSGVSPTYTKDELSYALRKTKTKILWTTYELKSVAVAAVQDLGHDCSIILLEPQPNSIETGNTLETLANLGKSYGEEKQIGAYKVPPGQTNKDICAFLNLSSGTTGLPKAVIISHQNVIAQCLQVEQITSTDHRRVLGALPVYHIQGLIHILHVPVALNAEVYLMRKFSMEGMLEAVAKYEIRELCLVPPIIILLAKSPLVEKYDLSCIRRFFSGAAPLSDGVLKVLQERFPQTGFKQGYGLTESCSAITLHPPGMLGYENAGFGGTLVANTEISIRSIDDGRELGVDETGEILARGPQITEGYLGDPNATASTFDSEGWLHTGDIGRMNNQGFLIVSDRIKDLIKVKGVGVAPAELEDLLLTHSQVESCAVLGAPDAYAGETPVAYVVLRNAGTAPADKTTVGMDLLQLVRRKRAPHKWLSKLEIVESIPKSPTGKILKKVIRDDPSRMGTSIVVSGKDATKIGAKVISAKL</sequence>
<organism evidence="5 6">
    <name type="scientific">Exophiala viscosa</name>
    <dbReference type="NCBI Taxonomy" id="2486360"/>
    <lineage>
        <taxon>Eukaryota</taxon>
        <taxon>Fungi</taxon>
        <taxon>Dikarya</taxon>
        <taxon>Ascomycota</taxon>
        <taxon>Pezizomycotina</taxon>
        <taxon>Eurotiomycetes</taxon>
        <taxon>Chaetothyriomycetidae</taxon>
        <taxon>Chaetothyriales</taxon>
        <taxon>Herpotrichiellaceae</taxon>
        <taxon>Exophiala</taxon>
    </lineage>
</organism>
<dbReference type="Proteomes" id="UP001203852">
    <property type="component" value="Unassembled WGS sequence"/>
</dbReference>
<dbReference type="Gene3D" id="3.40.50.12780">
    <property type="entry name" value="N-terminal domain of ligase-like"/>
    <property type="match status" value="1"/>
</dbReference>
<evidence type="ECO:0000313" key="6">
    <source>
        <dbReference type="Proteomes" id="UP001203852"/>
    </source>
</evidence>
<dbReference type="AlphaFoldDB" id="A0AAN6DQW5"/>
<comment type="caution">
    <text evidence="5">The sequence shown here is derived from an EMBL/GenBank/DDBJ whole genome shotgun (WGS) entry which is preliminary data.</text>
</comment>
<dbReference type="InterPro" id="IPR045851">
    <property type="entry name" value="AMP-bd_C_sf"/>
</dbReference>
<evidence type="ECO:0000256" key="2">
    <source>
        <dbReference type="ARBA" id="ARBA00022598"/>
    </source>
</evidence>
<name>A0AAN6DQW5_9EURO</name>
<feature type="domain" description="AMP-dependent synthetase/ligase" evidence="3">
    <location>
        <begin position="28"/>
        <end position="394"/>
    </location>
</feature>
<reference evidence="5" key="1">
    <citation type="journal article" date="2022" name="bioRxiv">
        <title>Deciphering the potential niche of two novel black yeast fungi from a biological soil crust based on their genomes, phenotypes, and melanin regulation.</title>
        <authorList>
            <consortium name="DOE Joint Genome Institute"/>
            <person name="Carr E.C."/>
            <person name="Barton Q."/>
            <person name="Grambo S."/>
            <person name="Sullivan M."/>
            <person name="Renfro C.M."/>
            <person name="Kuo A."/>
            <person name="Pangilinan J."/>
            <person name="Lipzen A."/>
            <person name="Keymanesh K."/>
            <person name="Savage E."/>
            <person name="Barry K."/>
            <person name="Grigoriev I.V."/>
            <person name="Riekhof W.R."/>
            <person name="Harris S.S."/>
        </authorList>
    </citation>
    <scope>NUCLEOTIDE SEQUENCE</scope>
    <source>
        <strain evidence="5">JF 03-4F</strain>
    </source>
</reference>
<evidence type="ECO:0000259" key="4">
    <source>
        <dbReference type="Pfam" id="PF13193"/>
    </source>
</evidence>
<dbReference type="PROSITE" id="PS00455">
    <property type="entry name" value="AMP_BINDING"/>
    <property type="match status" value="1"/>
</dbReference>
<dbReference type="EMBL" id="MU404359">
    <property type="protein sequence ID" value="KAI1609813.1"/>
    <property type="molecule type" value="Genomic_DNA"/>
</dbReference>
<dbReference type="Gene3D" id="3.30.300.30">
    <property type="match status" value="1"/>
</dbReference>
<gene>
    <name evidence="5" type="ORF">EDD36DRAFT_498634</name>
</gene>
<dbReference type="Pfam" id="PF13193">
    <property type="entry name" value="AMP-binding_C"/>
    <property type="match status" value="1"/>
</dbReference>
<dbReference type="PANTHER" id="PTHR24096:SF149">
    <property type="entry name" value="AMP-BINDING DOMAIN-CONTAINING PROTEIN-RELATED"/>
    <property type="match status" value="1"/>
</dbReference>
<evidence type="ECO:0000313" key="5">
    <source>
        <dbReference type="EMBL" id="KAI1609813.1"/>
    </source>
</evidence>
<keyword evidence="6" id="KW-1185">Reference proteome</keyword>
<feature type="domain" description="AMP-binding enzyme C-terminal" evidence="4">
    <location>
        <begin position="445"/>
        <end position="526"/>
    </location>
</feature>